<accession>A0ABS5HN81</accession>
<dbReference type="EMBL" id="JADMKU010000003">
    <property type="protein sequence ID" value="MBR9650406.1"/>
    <property type="molecule type" value="Genomic_DNA"/>
</dbReference>
<organism evidence="1 2">
    <name type="scientific">Thalassovita aquimarina</name>
    <dbReference type="NCBI Taxonomy" id="2785917"/>
    <lineage>
        <taxon>Bacteria</taxon>
        <taxon>Pseudomonadati</taxon>
        <taxon>Pseudomonadota</taxon>
        <taxon>Alphaproteobacteria</taxon>
        <taxon>Rhodobacterales</taxon>
        <taxon>Roseobacteraceae</taxon>
        <taxon>Thalassovita</taxon>
    </lineage>
</organism>
<dbReference type="SUPFAM" id="SSF53756">
    <property type="entry name" value="UDP-Glycosyltransferase/glycogen phosphorylase"/>
    <property type="match status" value="1"/>
</dbReference>
<sequence>MSSEKHLDFYLHPGLLKNARAGNHNFIAKIVEVAEQGGFTVGFRGDSLRERDESRNRPGYTMFHMQEPNGPRALTFRRVYHYPFWQIEPTNKRWDWRVAQTRFDTARIDETEARRFYGYWRKRLFGDAADKATRDGIVYVPLQGRLTERRSFQTCSPMEMLVSTLQHDPSRRVIATLHPKEHYSASEISKLDALEARFPRLTVQEIDMAEMLQRCDYVVTQNSSAAFNGYFFGKPCVLFARVDFHHIAADVYRMGLDRAFETVLTETPDYASYIWWFWQKMSINADRPEATNKIRQALRRAGWPV</sequence>
<gene>
    <name evidence="1" type="ORF">IT775_04610</name>
</gene>
<comment type="caution">
    <text evidence="1">The sequence shown here is derived from an EMBL/GenBank/DDBJ whole genome shotgun (WGS) entry which is preliminary data.</text>
</comment>
<dbReference type="RefSeq" id="WP_212699925.1">
    <property type="nucleotide sequence ID" value="NZ_JADMKU010000003.1"/>
</dbReference>
<dbReference type="Proteomes" id="UP001195941">
    <property type="component" value="Unassembled WGS sequence"/>
</dbReference>
<keyword evidence="2" id="KW-1185">Reference proteome</keyword>
<evidence type="ECO:0000313" key="1">
    <source>
        <dbReference type="EMBL" id="MBR9650406.1"/>
    </source>
</evidence>
<proteinExistence type="predicted"/>
<evidence type="ECO:0008006" key="3">
    <source>
        <dbReference type="Google" id="ProtNLM"/>
    </source>
</evidence>
<evidence type="ECO:0000313" key="2">
    <source>
        <dbReference type="Proteomes" id="UP001195941"/>
    </source>
</evidence>
<name>A0ABS5HN81_9RHOB</name>
<reference evidence="1 2" key="1">
    <citation type="journal article" date="2021" name="Arch. Microbiol.">
        <title>Thalassobius aquimarinus sp. nov., isolated from the Sea of Japan seashore.</title>
        <authorList>
            <person name="Kurilenko V.V."/>
            <person name="Romanenko L.A."/>
            <person name="Chernysheva N.Y."/>
            <person name="Velansky P.V."/>
            <person name="Tekutyeva L.A."/>
            <person name="Isaeva M.P."/>
            <person name="Mikhailov V.V."/>
        </authorList>
    </citation>
    <scope>NUCLEOTIDE SEQUENCE [LARGE SCALE GENOMIC DNA]</scope>
    <source>
        <strain evidence="1 2">KMM 8518</strain>
    </source>
</reference>
<dbReference type="InterPro" id="IPR043148">
    <property type="entry name" value="TagF_C"/>
</dbReference>
<protein>
    <recommendedName>
        <fullName evidence="3">Capsule polysaccharide biosynthesis protein</fullName>
    </recommendedName>
</protein>
<dbReference type="Gene3D" id="3.40.50.12580">
    <property type="match status" value="1"/>
</dbReference>